<dbReference type="GO" id="GO:0009234">
    <property type="term" value="P:menaquinone biosynthetic process"/>
    <property type="evidence" value="ECO:0007669"/>
    <property type="project" value="UniProtKB-UniRule"/>
</dbReference>
<keyword evidence="4 6" id="KW-0786">Thiamine pyrophosphate</keyword>
<keyword evidence="2 6" id="KW-0479">Metal-binding</keyword>
<feature type="domain" description="Thiamine pyrophosphate enzyme N-terminal TPP-binding" evidence="9">
    <location>
        <begin position="65"/>
        <end position="176"/>
    </location>
</feature>
<dbReference type="InterPro" id="IPR029061">
    <property type="entry name" value="THDP-binding"/>
</dbReference>
<comment type="cofactor">
    <cofactor evidence="6">
        <name>thiamine diphosphate</name>
        <dbReference type="ChEBI" id="CHEBI:58937"/>
    </cofactor>
    <text evidence="6">Binds 1 thiamine pyrophosphate per subunit.</text>
</comment>
<dbReference type="PANTHER" id="PTHR42916">
    <property type="entry name" value="2-SUCCINYL-5-ENOLPYRUVYL-6-HYDROXY-3-CYCLOHEXENE-1-CARBOXYLATE SYNTHASE"/>
    <property type="match status" value="1"/>
</dbReference>
<comment type="catalytic activity">
    <reaction evidence="6">
        <text>isochorismate + 2-oxoglutarate + H(+) = 5-enolpyruvoyl-6-hydroxy-2-succinyl-cyclohex-3-ene-1-carboxylate + CO2</text>
        <dbReference type="Rhea" id="RHEA:25593"/>
        <dbReference type="ChEBI" id="CHEBI:15378"/>
        <dbReference type="ChEBI" id="CHEBI:16526"/>
        <dbReference type="ChEBI" id="CHEBI:16810"/>
        <dbReference type="ChEBI" id="CHEBI:29780"/>
        <dbReference type="ChEBI" id="CHEBI:58818"/>
        <dbReference type="EC" id="2.2.1.9"/>
    </reaction>
</comment>
<dbReference type="NCBIfam" id="TIGR00173">
    <property type="entry name" value="menD"/>
    <property type="match status" value="1"/>
</dbReference>
<dbReference type="EC" id="2.2.1.9" evidence="6"/>
<dbReference type="EMBL" id="FPBH01000022">
    <property type="protein sequence ID" value="SFU23663.1"/>
    <property type="molecule type" value="Genomic_DNA"/>
</dbReference>
<dbReference type="Gene3D" id="3.40.50.970">
    <property type="match status" value="2"/>
</dbReference>
<dbReference type="Gene3D" id="3.40.50.1220">
    <property type="entry name" value="TPP-binding domain"/>
    <property type="match status" value="1"/>
</dbReference>
<feature type="domain" description="Thiamine pyrophosphate enzyme TPP-binding" evidence="8">
    <location>
        <begin position="547"/>
        <end position="672"/>
    </location>
</feature>
<name>A0A1I7EI91_9BURK</name>
<dbReference type="UniPathway" id="UPA01057">
    <property type="reaction ID" value="UER00164"/>
</dbReference>
<evidence type="ECO:0000259" key="8">
    <source>
        <dbReference type="Pfam" id="PF02775"/>
    </source>
</evidence>
<dbReference type="Proteomes" id="UP000198844">
    <property type="component" value="Unassembled WGS sequence"/>
</dbReference>
<accession>A0A1I7EI91</accession>
<evidence type="ECO:0000313" key="11">
    <source>
        <dbReference type="Proteomes" id="UP000198844"/>
    </source>
</evidence>
<dbReference type="HAMAP" id="MF_01659">
    <property type="entry name" value="MenD"/>
    <property type="match status" value="1"/>
</dbReference>
<dbReference type="Pfam" id="PF02775">
    <property type="entry name" value="TPP_enzyme_C"/>
    <property type="match status" value="1"/>
</dbReference>
<dbReference type="GO" id="GO:0070204">
    <property type="term" value="F:2-succinyl-5-enolpyruvyl-6-hydroxy-3-cyclohexene-1-carboxylic-acid synthase activity"/>
    <property type="evidence" value="ECO:0007669"/>
    <property type="project" value="UniProtKB-UniRule"/>
</dbReference>
<keyword evidence="5 6" id="KW-0464">Manganese</keyword>
<evidence type="ECO:0000256" key="6">
    <source>
        <dbReference type="HAMAP-Rule" id="MF_01659"/>
    </source>
</evidence>
<dbReference type="Pfam" id="PF02776">
    <property type="entry name" value="TPP_enzyme_N"/>
    <property type="match status" value="1"/>
</dbReference>
<protein>
    <recommendedName>
        <fullName evidence="6">2-succinyl-5-enolpyruvyl-6-hydroxy-3-cyclohexene-1-carboxylate synthase</fullName>
        <shortName evidence="6">SEPHCHC synthase</shortName>
        <ecNumber evidence="6">2.2.1.9</ecNumber>
    </recommendedName>
    <alternativeName>
        <fullName evidence="6">Menaquinone biosynthesis protein MenD</fullName>
    </alternativeName>
</protein>
<evidence type="ECO:0000256" key="3">
    <source>
        <dbReference type="ARBA" id="ARBA00022842"/>
    </source>
</evidence>
<feature type="region of interest" description="Disordered" evidence="7">
    <location>
        <begin position="220"/>
        <end position="242"/>
    </location>
</feature>
<dbReference type="InterPro" id="IPR011766">
    <property type="entry name" value="TPP_enzyme_TPP-bd"/>
</dbReference>
<dbReference type="GO" id="GO:0030145">
    <property type="term" value="F:manganese ion binding"/>
    <property type="evidence" value="ECO:0007669"/>
    <property type="project" value="UniProtKB-UniRule"/>
</dbReference>
<comment type="cofactor">
    <cofactor evidence="6">
        <name>Mg(2+)</name>
        <dbReference type="ChEBI" id="CHEBI:18420"/>
    </cofactor>
    <cofactor evidence="6">
        <name>Mn(2+)</name>
        <dbReference type="ChEBI" id="CHEBI:29035"/>
    </cofactor>
</comment>
<dbReference type="RefSeq" id="WP_093641297.1">
    <property type="nucleotide sequence ID" value="NZ_FPBH01000022.1"/>
</dbReference>
<comment type="similarity">
    <text evidence="6">Belongs to the TPP enzyme family. MenD subfamily.</text>
</comment>
<dbReference type="SUPFAM" id="SSF52518">
    <property type="entry name" value="Thiamin diphosphate-binding fold (THDP-binding)"/>
    <property type="match status" value="2"/>
</dbReference>
<dbReference type="GO" id="GO:0000287">
    <property type="term" value="F:magnesium ion binding"/>
    <property type="evidence" value="ECO:0007669"/>
    <property type="project" value="UniProtKB-UniRule"/>
</dbReference>
<gene>
    <name evidence="6" type="primary">menD</name>
    <name evidence="10" type="ORF">SAMN05192563_102257</name>
</gene>
<dbReference type="InterPro" id="IPR004433">
    <property type="entry name" value="MenaQ_synth_MenD"/>
</dbReference>
<evidence type="ECO:0000313" key="10">
    <source>
        <dbReference type="EMBL" id="SFU23663.1"/>
    </source>
</evidence>
<dbReference type="OrthoDB" id="9791859at2"/>
<dbReference type="AlphaFoldDB" id="A0A1I7EI91"/>
<proteinExistence type="inferred from homology"/>
<evidence type="ECO:0000256" key="1">
    <source>
        <dbReference type="ARBA" id="ARBA00022679"/>
    </source>
</evidence>
<evidence type="ECO:0000256" key="7">
    <source>
        <dbReference type="SAM" id="MobiDB-lite"/>
    </source>
</evidence>
<dbReference type="InterPro" id="IPR012001">
    <property type="entry name" value="Thiamin_PyroP_enz_TPP-bd_dom"/>
</dbReference>
<reference evidence="10 11" key="1">
    <citation type="submission" date="2016-10" db="EMBL/GenBank/DDBJ databases">
        <authorList>
            <person name="de Groot N.N."/>
        </authorList>
    </citation>
    <scope>NUCLEOTIDE SEQUENCE [LARGE SCALE GENOMIC DNA]</scope>
    <source>
        <strain evidence="10 11">LMG 27731</strain>
    </source>
</reference>
<organism evidence="10 11">
    <name type="scientific">Paraburkholderia aspalathi</name>
    <dbReference type="NCBI Taxonomy" id="1324617"/>
    <lineage>
        <taxon>Bacteria</taxon>
        <taxon>Pseudomonadati</taxon>
        <taxon>Pseudomonadota</taxon>
        <taxon>Betaproteobacteria</taxon>
        <taxon>Burkholderiales</taxon>
        <taxon>Burkholderiaceae</taxon>
        <taxon>Paraburkholderia</taxon>
    </lineage>
</organism>
<evidence type="ECO:0000259" key="9">
    <source>
        <dbReference type="Pfam" id="PF02776"/>
    </source>
</evidence>
<sequence>MGAVPHVAVRVDQLPGEVTATDSELLNETAVTASALRYESAATGSESLSEAGAASGESLNAVWVEFIVEMLGAAGVRRAVLCPGGRASAMCLAFDGHPHIAVEMVSTDERSGAFVALGIAKASGEPVAIVTTSGSAVANVLPALTEADASDVPLVVLTCDRPRALRGTGFGQMADHLGVTRAFVRAQADLKDPEDAVQALEQARHTLAAALVAMSRGVPDGDDSLSRADVHPSSQRPTRGPVHINVPLAGVYDAVETQPVSFETVRAARAQLAPHDHVASPVPEASPARIVERVMARVLAKRGSVPLSNGLNGLIVVGPEPGVPLEAIFALAAASGFPVLADAGSGLRSGPSALTPQAAARGAAGALIVNAFDVFGGAARLASARAELIVRFGLAPVMPVLHAYLEAHADVPTIKIAPCRVAHDYLHPALDPRDVLVAPSSAMLQEIAAALAEAVQRRTHADASPNAPTPPRPTVAFSWRDRWASVAGYGARERRACVASLAWGEVSAVHCVLAAPGFAFVHLGNSMSMRHADIGYDVRAARQDIYVNRGVSGIDGTMATFIGEALARRDAGLLLLGDQALIHDLSSLASAQRVCTPACICVVDNGGGAIFDFLPIARAPAYRRTIRNPYKLDIGALAQAFGLAHRRVETRDALDEALAEARDHAGVTIIEVAVEPYSGALQMQQLAQALGAT</sequence>
<dbReference type="GO" id="GO:0030976">
    <property type="term" value="F:thiamine pyrophosphate binding"/>
    <property type="evidence" value="ECO:0007669"/>
    <property type="project" value="UniProtKB-UniRule"/>
</dbReference>
<keyword evidence="3 6" id="KW-0460">Magnesium</keyword>
<evidence type="ECO:0000256" key="5">
    <source>
        <dbReference type="ARBA" id="ARBA00023211"/>
    </source>
</evidence>
<comment type="function">
    <text evidence="6">Catalyzes the thiamine diphosphate-dependent decarboxylation of 2-oxoglutarate and the subsequent addition of the resulting succinic semialdehyde-thiamine pyrophosphate anion to isochorismate to yield 2-succinyl-5-enolpyruvyl-6-hydroxy-3-cyclohexene-1-carboxylate (SEPHCHC).</text>
</comment>
<dbReference type="PANTHER" id="PTHR42916:SF1">
    <property type="entry name" value="PROTEIN PHYLLO, CHLOROPLASTIC"/>
    <property type="match status" value="1"/>
</dbReference>
<comment type="subunit">
    <text evidence="6">Homodimer.</text>
</comment>
<comment type="pathway">
    <text evidence="6">Quinol/quinone metabolism; 1,4-dihydroxy-2-naphthoate biosynthesis; 1,4-dihydroxy-2-naphthoate from chorismate: step 2/7.</text>
</comment>
<evidence type="ECO:0000256" key="2">
    <source>
        <dbReference type="ARBA" id="ARBA00022723"/>
    </source>
</evidence>
<keyword evidence="1 6" id="KW-0808">Transferase</keyword>
<evidence type="ECO:0000256" key="4">
    <source>
        <dbReference type="ARBA" id="ARBA00023052"/>
    </source>
</evidence>
<keyword evidence="6" id="KW-0474">Menaquinone biosynthesis</keyword>
<dbReference type="UniPathway" id="UPA00079"/>
<comment type="pathway">
    <text evidence="6">Quinol/quinone metabolism; menaquinone biosynthesis.</text>
</comment>